<dbReference type="InterPro" id="IPR021487">
    <property type="entry name" value="DUF3140"/>
</dbReference>
<evidence type="ECO:0000313" key="2">
    <source>
        <dbReference type="Proteomes" id="UP000228593"/>
    </source>
</evidence>
<sequence>MTTQDPTHSPALTDAERKQIAADFNKAVNMSPDSLKKWLKSDDSKRVGFKSDGGQSVGHQSGERIVKLLATPAGDLVDDDFLHMRKVVGYVHRHMAQGPSKHEMATSDWRYSLMNWGHDPL</sequence>
<proteinExistence type="predicted"/>
<accession>A0A2G8T175</accession>
<name>A0A2G8T175_9BURK</name>
<dbReference type="PANTHER" id="PTHR40630">
    <property type="entry name" value="POSSIBLE DNA-BINDING PROTEIN"/>
    <property type="match status" value="1"/>
</dbReference>
<dbReference type="PANTHER" id="PTHR40630:SF1">
    <property type="entry name" value="DNA-BINDING PROTEIN"/>
    <property type="match status" value="1"/>
</dbReference>
<protein>
    <submittedName>
        <fullName evidence="1">DNA-binding protein</fullName>
    </submittedName>
</protein>
<dbReference type="OrthoDB" id="513524at2"/>
<dbReference type="EMBL" id="PDOB01000015">
    <property type="protein sequence ID" value="PIL39703.1"/>
    <property type="molecule type" value="Genomic_DNA"/>
</dbReference>
<dbReference type="Pfam" id="PF11338">
    <property type="entry name" value="DUF3140"/>
    <property type="match status" value="1"/>
</dbReference>
<dbReference type="Proteomes" id="UP000228593">
    <property type="component" value="Unassembled WGS sequence"/>
</dbReference>
<dbReference type="AlphaFoldDB" id="A0A2G8T175"/>
<keyword evidence="2" id="KW-1185">Reference proteome</keyword>
<evidence type="ECO:0000313" key="1">
    <source>
        <dbReference type="EMBL" id="PIL39703.1"/>
    </source>
</evidence>
<comment type="caution">
    <text evidence="1">The sequence shown here is derived from an EMBL/GenBank/DDBJ whole genome shotgun (WGS) entry which is preliminary data.</text>
</comment>
<gene>
    <name evidence="1" type="ORF">CR103_11465</name>
</gene>
<organism evidence="1 2">
    <name type="scientific">Massilia psychrophila</name>
    <dbReference type="NCBI Taxonomy" id="1603353"/>
    <lineage>
        <taxon>Bacteria</taxon>
        <taxon>Pseudomonadati</taxon>
        <taxon>Pseudomonadota</taxon>
        <taxon>Betaproteobacteria</taxon>
        <taxon>Burkholderiales</taxon>
        <taxon>Oxalobacteraceae</taxon>
        <taxon>Telluria group</taxon>
        <taxon>Massilia</taxon>
    </lineage>
</organism>
<keyword evidence="1" id="KW-0238">DNA-binding</keyword>
<reference evidence="1 2" key="1">
    <citation type="submission" date="2017-10" db="EMBL/GenBank/DDBJ databases">
        <title>Massilia psychrophilum sp. nov., a novel purple-pigmented bacterium isolated from Tianshan glacier, Xinjiang Municipality, China.</title>
        <authorList>
            <person name="Wang H."/>
        </authorList>
    </citation>
    <scope>NUCLEOTIDE SEQUENCE [LARGE SCALE GENOMIC DNA]</scope>
    <source>
        <strain evidence="1 2">JCM 30813</strain>
    </source>
</reference>
<dbReference type="RefSeq" id="WP_099916119.1">
    <property type="nucleotide sequence ID" value="NZ_BMHS01000022.1"/>
</dbReference>
<dbReference type="GO" id="GO:0003677">
    <property type="term" value="F:DNA binding"/>
    <property type="evidence" value="ECO:0007669"/>
    <property type="project" value="UniProtKB-KW"/>
</dbReference>